<reference evidence="9 10" key="1">
    <citation type="submission" date="2018-02" db="EMBL/GenBank/DDBJ databases">
        <title>Lelliotia aquatilis sp. nov., isolated from drinking water.</title>
        <authorList>
            <person name="Kaempfer P."/>
            <person name="Glaeser S."/>
            <person name="Exner M."/>
            <person name="Doijad S."/>
            <person name="Chakraborty T."/>
        </authorList>
    </citation>
    <scope>NUCLEOTIDE SEQUENCE [LARGE SCALE GENOMIC DNA]</scope>
    <source>
        <strain evidence="9 10">6331-17</strain>
    </source>
</reference>
<accession>A0ABX5A171</accession>
<dbReference type="RefSeq" id="WP_095281107.1">
    <property type="nucleotide sequence ID" value="NZ_PQVT01000008.1"/>
</dbReference>
<comment type="similarity">
    <text evidence="2">Belongs to the periplasmic pilus chaperone family.</text>
</comment>
<feature type="chain" id="PRO_5045815352" evidence="6">
    <location>
        <begin position="27"/>
        <end position="239"/>
    </location>
</feature>
<dbReference type="InterPro" id="IPR050643">
    <property type="entry name" value="Periplasmic_pilus_chap"/>
</dbReference>
<evidence type="ECO:0000259" key="7">
    <source>
        <dbReference type="Pfam" id="PF00345"/>
    </source>
</evidence>
<dbReference type="InterPro" id="IPR013783">
    <property type="entry name" value="Ig-like_fold"/>
</dbReference>
<dbReference type="InterPro" id="IPR001829">
    <property type="entry name" value="Pili_assmbl_chaperone_bac"/>
</dbReference>
<feature type="signal peptide" evidence="6">
    <location>
        <begin position="1"/>
        <end position="26"/>
    </location>
</feature>
<dbReference type="Pfam" id="PF02753">
    <property type="entry name" value="PapD_C"/>
    <property type="match status" value="1"/>
</dbReference>
<keyword evidence="5" id="KW-0143">Chaperone</keyword>
<evidence type="ECO:0000256" key="4">
    <source>
        <dbReference type="ARBA" id="ARBA00022764"/>
    </source>
</evidence>
<evidence type="ECO:0000256" key="6">
    <source>
        <dbReference type="SAM" id="SignalP"/>
    </source>
</evidence>
<dbReference type="PANTHER" id="PTHR30251:SF2">
    <property type="entry name" value="FIMBRIAL CHAPERONE YADV-RELATED"/>
    <property type="match status" value="1"/>
</dbReference>
<keyword evidence="10" id="KW-1185">Reference proteome</keyword>
<organism evidence="9 10">
    <name type="scientific">Lelliottia aquatilis</name>
    <dbReference type="NCBI Taxonomy" id="2080838"/>
    <lineage>
        <taxon>Bacteria</taxon>
        <taxon>Pseudomonadati</taxon>
        <taxon>Pseudomonadota</taxon>
        <taxon>Gammaproteobacteria</taxon>
        <taxon>Enterobacterales</taxon>
        <taxon>Enterobacteriaceae</taxon>
        <taxon>Lelliottia</taxon>
    </lineage>
</organism>
<dbReference type="InterPro" id="IPR016148">
    <property type="entry name" value="Pili_assmbl_chaperone_C"/>
</dbReference>
<gene>
    <name evidence="9" type="ORF">C3712_11665</name>
</gene>
<dbReference type="InterPro" id="IPR036316">
    <property type="entry name" value="Pili_assmbl_chap_C_dom_sf"/>
</dbReference>
<proteinExistence type="inferred from homology"/>
<dbReference type="SUPFAM" id="SSF49354">
    <property type="entry name" value="PapD-like"/>
    <property type="match status" value="1"/>
</dbReference>
<dbReference type="SUPFAM" id="SSF49584">
    <property type="entry name" value="Periplasmic chaperone C-domain"/>
    <property type="match status" value="1"/>
</dbReference>
<keyword evidence="4" id="KW-0574">Periplasm</keyword>
<evidence type="ECO:0000313" key="10">
    <source>
        <dbReference type="Proteomes" id="UP000237025"/>
    </source>
</evidence>
<dbReference type="Gene3D" id="2.60.40.10">
    <property type="entry name" value="Immunoglobulins"/>
    <property type="match status" value="2"/>
</dbReference>
<evidence type="ECO:0000256" key="1">
    <source>
        <dbReference type="ARBA" id="ARBA00004418"/>
    </source>
</evidence>
<keyword evidence="3 6" id="KW-0732">Signal</keyword>
<evidence type="ECO:0000256" key="2">
    <source>
        <dbReference type="ARBA" id="ARBA00007399"/>
    </source>
</evidence>
<feature type="domain" description="Pili assembly chaperone C-terminal" evidence="8">
    <location>
        <begin position="171"/>
        <end position="230"/>
    </location>
</feature>
<evidence type="ECO:0000256" key="3">
    <source>
        <dbReference type="ARBA" id="ARBA00022729"/>
    </source>
</evidence>
<evidence type="ECO:0000313" key="9">
    <source>
        <dbReference type="EMBL" id="POZ22812.1"/>
    </source>
</evidence>
<dbReference type="InterPro" id="IPR016147">
    <property type="entry name" value="Pili_assmbl_chaperone_N"/>
</dbReference>
<dbReference type="PANTHER" id="PTHR30251">
    <property type="entry name" value="PILUS ASSEMBLY CHAPERONE"/>
    <property type="match status" value="1"/>
</dbReference>
<name>A0ABX5A171_9ENTR</name>
<sequence length="239" mass="26509">MKHTFRSHFLIMMGMLSLLATGSTLAAVRPEATRAIIYISDKEGSVQMKNDSKDTTYLVQSWLEDLKGSDKNIPIVLTPPLFKIDPNKEARLRLLVMPGSLPTDRETVYWLVMQEIPPAPKVKSNQLVLAVRSRIKVFVRPAGLEGDPKESVTKLHWRTESDGGKRWLVAQNPTPYYVSFSTLTLNGQSVIDKHPMVPAKGEMRYEIPAKAATGSAQLSYSAINDFGGETAIQHASLSN</sequence>
<dbReference type="InterPro" id="IPR008962">
    <property type="entry name" value="PapD-like_sf"/>
</dbReference>
<dbReference type="EMBL" id="PQVW01000007">
    <property type="protein sequence ID" value="POZ22812.1"/>
    <property type="molecule type" value="Genomic_DNA"/>
</dbReference>
<comment type="caution">
    <text evidence="9">The sequence shown here is derived from an EMBL/GenBank/DDBJ whole genome shotgun (WGS) entry which is preliminary data.</text>
</comment>
<evidence type="ECO:0000256" key="5">
    <source>
        <dbReference type="ARBA" id="ARBA00023186"/>
    </source>
</evidence>
<comment type="subcellular location">
    <subcellularLocation>
        <location evidence="1">Periplasm</location>
    </subcellularLocation>
</comment>
<dbReference type="Pfam" id="PF00345">
    <property type="entry name" value="PapD_N"/>
    <property type="match status" value="1"/>
</dbReference>
<dbReference type="PRINTS" id="PR00969">
    <property type="entry name" value="CHAPERONPILI"/>
</dbReference>
<protein>
    <submittedName>
        <fullName evidence="9">Molecular chaperone</fullName>
    </submittedName>
</protein>
<dbReference type="Proteomes" id="UP000237025">
    <property type="component" value="Unassembled WGS sequence"/>
</dbReference>
<feature type="domain" description="Pili assembly chaperone N-terminal" evidence="7">
    <location>
        <begin position="28"/>
        <end position="144"/>
    </location>
</feature>
<evidence type="ECO:0000259" key="8">
    <source>
        <dbReference type="Pfam" id="PF02753"/>
    </source>
</evidence>